<dbReference type="EMBL" id="LR134148">
    <property type="protein sequence ID" value="VEA38744.1"/>
    <property type="molecule type" value="Genomic_DNA"/>
</dbReference>
<evidence type="ECO:0000259" key="5">
    <source>
        <dbReference type="Pfam" id="PF00005"/>
    </source>
</evidence>
<dbReference type="EC" id="3.6.3.-" evidence="6"/>
<keyword evidence="3" id="KW-0547">Nucleotide-binding</keyword>
<organism evidence="6 7">
    <name type="scientific">Salmonella enterica I</name>
    <dbReference type="NCBI Taxonomy" id="59201"/>
    <lineage>
        <taxon>Bacteria</taxon>
        <taxon>Pseudomonadati</taxon>
        <taxon>Pseudomonadota</taxon>
        <taxon>Gammaproteobacteria</taxon>
        <taxon>Enterobacterales</taxon>
        <taxon>Enterobacteriaceae</taxon>
        <taxon>Salmonella</taxon>
    </lineage>
</organism>
<keyword evidence="2" id="KW-0813">Transport</keyword>
<dbReference type="SUPFAM" id="SSF52540">
    <property type="entry name" value="P-loop containing nucleoside triphosphate hydrolases"/>
    <property type="match status" value="1"/>
</dbReference>
<name>A0A447PK52_SALET</name>
<dbReference type="Gene3D" id="3.40.50.300">
    <property type="entry name" value="P-loop containing nucleotide triphosphate hydrolases"/>
    <property type="match status" value="1"/>
</dbReference>
<feature type="domain" description="ABC transporter" evidence="5">
    <location>
        <begin position="41"/>
        <end position="173"/>
    </location>
</feature>
<dbReference type="PANTHER" id="PTHR43776:SF7">
    <property type="entry name" value="D,D-DIPEPTIDE TRANSPORT ATP-BINDING PROTEIN DDPF-RELATED"/>
    <property type="match status" value="1"/>
</dbReference>
<evidence type="ECO:0000256" key="1">
    <source>
        <dbReference type="ARBA" id="ARBA00005417"/>
    </source>
</evidence>
<dbReference type="InterPro" id="IPR050319">
    <property type="entry name" value="ABC_transp_ATP-bind"/>
</dbReference>
<evidence type="ECO:0000313" key="7">
    <source>
        <dbReference type="Proteomes" id="UP000273655"/>
    </source>
</evidence>
<keyword evidence="6" id="KW-0378">Hydrolase</keyword>
<protein>
    <submittedName>
        <fullName evidence="6">Oligopeptide transport ATP-binding protein OppF</fullName>
        <ecNumber evidence="6">3.6.3.-</ecNumber>
    </submittedName>
</protein>
<dbReference type="Pfam" id="PF00005">
    <property type="entry name" value="ABC_tran"/>
    <property type="match status" value="1"/>
</dbReference>
<dbReference type="InterPro" id="IPR003439">
    <property type="entry name" value="ABC_transporter-like_ATP-bd"/>
</dbReference>
<sequence>MNAVIEQRKVLLEIADLKVHFDIKEGKQWFWQPPKTLKAVDGVTLRLYEGETLGVVGESGCGKSTFARAIIGLVKATDGKVAWLGKDLLGMKADEWREVRSDIQMIFQDPLASLNPRMTIGEIIAEPLRTYHPKLSRQDVRDRVKAMMLKVGLLPNLINRYPHEFSGGQCQRIRYRPGVDPGA</sequence>
<dbReference type="InterPro" id="IPR027417">
    <property type="entry name" value="P-loop_NTPase"/>
</dbReference>
<dbReference type="GO" id="GO:0016887">
    <property type="term" value="F:ATP hydrolysis activity"/>
    <property type="evidence" value="ECO:0007669"/>
    <property type="project" value="InterPro"/>
</dbReference>
<gene>
    <name evidence="6" type="primary">oppF_2</name>
    <name evidence="6" type="ORF">NCTC8271_03293</name>
</gene>
<evidence type="ECO:0000256" key="2">
    <source>
        <dbReference type="ARBA" id="ARBA00022448"/>
    </source>
</evidence>
<dbReference type="PANTHER" id="PTHR43776">
    <property type="entry name" value="TRANSPORT ATP-BINDING PROTEIN"/>
    <property type="match status" value="1"/>
</dbReference>
<dbReference type="AlphaFoldDB" id="A0A447PK52"/>
<evidence type="ECO:0000313" key="6">
    <source>
        <dbReference type="EMBL" id="VEA38744.1"/>
    </source>
</evidence>
<evidence type="ECO:0000256" key="4">
    <source>
        <dbReference type="ARBA" id="ARBA00022840"/>
    </source>
</evidence>
<dbReference type="Proteomes" id="UP000273655">
    <property type="component" value="Chromosome 1"/>
</dbReference>
<evidence type="ECO:0000256" key="3">
    <source>
        <dbReference type="ARBA" id="ARBA00022741"/>
    </source>
</evidence>
<keyword evidence="4 6" id="KW-0067">ATP-binding</keyword>
<comment type="similarity">
    <text evidence="1">Belongs to the ABC transporter superfamily.</text>
</comment>
<dbReference type="CDD" id="cd03257">
    <property type="entry name" value="ABC_NikE_OppD_transporters"/>
    <property type="match status" value="1"/>
</dbReference>
<dbReference type="GO" id="GO:0005524">
    <property type="term" value="F:ATP binding"/>
    <property type="evidence" value="ECO:0007669"/>
    <property type="project" value="UniProtKB-KW"/>
</dbReference>
<reference evidence="6 7" key="1">
    <citation type="submission" date="2018-12" db="EMBL/GenBank/DDBJ databases">
        <authorList>
            <consortium name="Pathogen Informatics"/>
        </authorList>
    </citation>
    <scope>NUCLEOTIDE SEQUENCE [LARGE SCALE GENOMIC DNA]</scope>
    <source>
        <strain evidence="6 7">NCTC8271</strain>
    </source>
</reference>
<accession>A0A447PK52</accession>
<proteinExistence type="inferred from homology"/>